<name>A0A9W4WXV8_9GLOM</name>
<protein>
    <submittedName>
        <fullName evidence="6">15671_t:CDS:1</fullName>
    </submittedName>
</protein>
<feature type="domain" description="Protein kinase" evidence="5">
    <location>
        <begin position="1"/>
        <end position="134"/>
    </location>
</feature>
<dbReference type="InterPro" id="IPR000719">
    <property type="entry name" value="Prot_kinase_dom"/>
</dbReference>
<sequence length="144" mass="16665">ENILCNNEYDVVISDLGISKLSTEISINENEIYGIIPYIAPEILQAQKSNKYIKASEIYSFGMIMWELMTGRRPFWDQNLDTELIIKICDGIRPPINTNAPEGYIELMQLCWHPDPNKRPTTWAIRQLLGEISLNEQKSQTKNY</sequence>
<keyword evidence="2" id="KW-0547">Nucleotide-binding</keyword>
<dbReference type="InterPro" id="IPR001245">
    <property type="entry name" value="Ser-Thr/Tyr_kinase_cat_dom"/>
</dbReference>
<dbReference type="PANTHER" id="PTHR44329">
    <property type="entry name" value="SERINE/THREONINE-PROTEIN KINASE TNNI3K-RELATED"/>
    <property type="match status" value="1"/>
</dbReference>
<keyword evidence="7" id="KW-1185">Reference proteome</keyword>
<dbReference type="EMBL" id="CAMKVN010000852">
    <property type="protein sequence ID" value="CAI2171734.1"/>
    <property type="molecule type" value="Genomic_DNA"/>
</dbReference>
<evidence type="ECO:0000259" key="5">
    <source>
        <dbReference type="PROSITE" id="PS50011"/>
    </source>
</evidence>
<dbReference type="InterPro" id="IPR051681">
    <property type="entry name" value="Ser/Thr_Kinases-Pseudokinases"/>
</dbReference>
<reference evidence="6" key="1">
    <citation type="submission" date="2022-08" db="EMBL/GenBank/DDBJ databases">
        <authorList>
            <person name="Kallberg Y."/>
            <person name="Tangrot J."/>
            <person name="Rosling A."/>
        </authorList>
    </citation>
    <scope>NUCLEOTIDE SEQUENCE</scope>
    <source>
        <strain evidence="6">Wild A</strain>
    </source>
</reference>
<evidence type="ECO:0000256" key="3">
    <source>
        <dbReference type="ARBA" id="ARBA00022777"/>
    </source>
</evidence>
<organism evidence="6 7">
    <name type="scientific">Funneliformis geosporum</name>
    <dbReference type="NCBI Taxonomy" id="1117311"/>
    <lineage>
        <taxon>Eukaryota</taxon>
        <taxon>Fungi</taxon>
        <taxon>Fungi incertae sedis</taxon>
        <taxon>Mucoromycota</taxon>
        <taxon>Glomeromycotina</taxon>
        <taxon>Glomeromycetes</taxon>
        <taxon>Glomerales</taxon>
        <taxon>Glomeraceae</taxon>
        <taxon>Funneliformis</taxon>
    </lineage>
</organism>
<gene>
    <name evidence="6" type="ORF">FWILDA_LOCUS5227</name>
</gene>
<accession>A0A9W4WXV8</accession>
<keyword evidence="3" id="KW-0418">Kinase</keyword>
<feature type="non-terminal residue" evidence="6">
    <location>
        <position position="1"/>
    </location>
</feature>
<dbReference type="Pfam" id="PF07714">
    <property type="entry name" value="PK_Tyr_Ser-Thr"/>
    <property type="match status" value="1"/>
</dbReference>
<dbReference type="Proteomes" id="UP001153678">
    <property type="component" value="Unassembled WGS sequence"/>
</dbReference>
<evidence type="ECO:0000313" key="6">
    <source>
        <dbReference type="EMBL" id="CAI2171734.1"/>
    </source>
</evidence>
<dbReference type="PANTHER" id="PTHR44329:SF288">
    <property type="entry name" value="MITOGEN-ACTIVATED PROTEIN KINASE KINASE KINASE 20"/>
    <property type="match status" value="1"/>
</dbReference>
<dbReference type="AlphaFoldDB" id="A0A9W4WXV8"/>
<dbReference type="Gene3D" id="1.10.510.10">
    <property type="entry name" value="Transferase(Phosphotransferase) domain 1"/>
    <property type="match status" value="1"/>
</dbReference>
<evidence type="ECO:0000313" key="7">
    <source>
        <dbReference type="Proteomes" id="UP001153678"/>
    </source>
</evidence>
<keyword evidence="1" id="KW-0808">Transferase</keyword>
<dbReference type="OrthoDB" id="10261027at2759"/>
<evidence type="ECO:0000256" key="1">
    <source>
        <dbReference type="ARBA" id="ARBA00022679"/>
    </source>
</evidence>
<dbReference type="SUPFAM" id="SSF56112">
    <property type="entry name" value="Protein kinase-like (PK-like)"/>
    <property type="match status" value="1"/>
</dbReference>
<evidence type="ECO:0000256" key="2">
    <source>
        <dbReference type="ARBA" id="ARBA00022741"/>
    </source>
</evidence>
<comment type="caution">
    <text evidence="6">The sequence shown here is derived from an EMBL/GenBank/DDBJ whole genome shotgun (WGS) entry which is preliminary data.</text>
</comment>
<dbReference type="InterPro" id="IPR011009">
    <property type="entry name" value="Kinase-like_dom_sf"/>
</dbReference>
<dbReference type="GO" id="GO:0005524">
    <property type="term" value="F:ATP binding"/>
    <property type="evidence" value="ECO:0007669"/>
    <property type="project" value="UniProtKB-KW"/>
</dbReference>
<dbReference type="PROSITE" id="PS50011">
    <property type="entry name" value="PROTEIN_KINASE_DOM"/>
    <property type="match status" value="1"/>
</dbReference>
<evidence type="ECO:0000256" key="4">
    <source>
        <dbReference type="ARBA" id="ARBA00022840"/>
    </source>
</evidence>
<keyword evidence="4" id="KW-0067">ATP-binding</keyword>
<dbReference type="GO" id="GO:0004674">
    <property type="term" value="F:protein serine/threonine kinase activity"/>
    <property type="evidence" value="ECO:0007669"/>
    <property type="project" value="TreeGrafter"/>
</dbReference>
<proteinExistence type="predicted"/>